<sequence length="311" mass="33749">MAVDVQAGTWQVQGSFYRGRRVQSWPHGGFLCLADADLAEWPGEVRGESTRVQQANEDEDEEEEAETEAEAEGEGEGEGEEAGGGEGGGEAEEEGAQRFFDAATVATFVSVFFILAKALATSTNRHLEGTLRRNWWGFAGRKSADAALHEKAGPELLAECRAQASSLKFGEVVVTKAPNLKARYVLHTVVPGHPSSKDPRPMPVDRAADYASDVAEAQQLLRQSFRGLVAKAVELNAKSFCCPAIGSGIRGFPASFVAKEGLHLLVPQAEGSIAQEVPYVEVRFWDHHVLNAWTLEACQRKLEECEDHATV</sequence>
<name>A0ABP0REZ3_9DINO</name>
<evidence type="ECO:0000259" key="2">
    <source>
        <dbReference type="PROSITE" id="PS51154"/>
    </source>
</evidence>
<dbReference type="Proteomes" id="UP001642464">
    <property type="component" value="Unassembled WGS sequence"/>
</dbReference>
<dbReference type="SMART" id="SM00506">
    <property type="entry name" value="A1pp"/>
    <property type="match status" value="1"/>
</dbReference>
<dbReference type="InterPro" id="IPR043472">
    <property type="entry name" value="Macro_dom-like"/>
</dbReference>
<organism evidence="3 4">
    <name type="scientific">Durusdinium trenchii</name>
    <dbReference type="NCBI Taxonomy" id="1381693"/>
    <lineage>
        <taxon>Eukaryota</taxon>
        <taxon>Sar</taxon>
        <taxon>Alveolata</taxon>
        <taxon>Dinophyceae</taxon>
        <taxon>Suessiales</taxon>
        <taxon>Symbiodiniaceae</taxon>
        <taxon>Durusdinium</taxon>
    </lineage>
</organism>
<evidence type="ECO:0000313" key="3">
    <source>
        <dbReference type="EMBL" id="CAK9097881.1"/>
    </source>
</evidence>
<dbReference type="PANTHER" id="PTHR11106:SF27">
    <property type="entry name" value="MACRO DOMAIN-CONTAINING PROTEIN"/>
    <property type="match status" value="1"/>
</dbReference>
<keyword evidence="4" id="KW-1185">Reference proteome</keyword>
<dbReference type="PANTHER" id="PTHR11106">
    <property type="entry name" value="GANGLIOSIDE INDUCED DIFFERENTIATION ASSOCIATED PROTEIN 2-RELATED"/>
    <property type="match status" value="1"/>
</dbReference>
<reference evidence="3 4" key="1">
    <citation type="submission" date="2024-02" db="EMBL/GenBank/DDBJ databases">
        <authorList>
            <person name="Chen Y."/>
            <person name="Shah S."/>
            <person name="Dougan E. K."/>
            <person name="Thang M."/>
            <person name="Chan C."/>
        </authorList>
    </citation>
    <scope>NUCLEOTIDE SEQUENCE [LARGE SCALE GENOMIC DNA]</scope>
</reference>
<dbReference type="Pfam" id="PF01661">
    <property type="entry name" value="Macro"/>
    <property type="match status" value="1"/>
</dbReference>
<comment type="caution">
    <text evidence="3">The sequence shown here is derived from an EMBL/GenBank/DDBJ whole genome shotgun (WGS) entry which is preliminary data.</text>
</comment>
<proteinExistence type="predicted"/>
<gene>
    <name evidence="3" type="ORF">SCF082_LOCUS45906</name>
</gene>
<feature type="compositionally biased region" description="Acidic residues" evidence="1">
    <location>
        <begin position="56"/>
        <end position="93"/>
    </location>
</feature>
<protein>
    <recommendedName>
        <fullName evidence="2">Macro domain-containing protein</fullName>
    </recommendedName>
</protein>
<evidence type="ECO:0000256" key="1">
    <source>
        <dbReference type="SAM" id="MobiDB-lite"/>
    </source>
</evidence>
<feature type="domain" description="Macro" evidence="2">
    <location>
        <begin position="92"/>
        <end position="311"/>
    </location>
</feature>
<accession>A0ABP0REZ3</accession>
<dbReference type="EMBL" id="CAXAMM010041184">
    <property type="protein sequence ID" value="CAK9097881.1"/>
    <property type="molecule type" value="Genomic_DNA"/>
</dbReference>
<evidence type="ECO:0000313" key="4">
    <source>
        <dbReference type="Proteomes" id="UP001642464"/>
    </source>
</evidence>
<dbReference type="Gene3D" id="3.40.220.10">
    <property type="entry name" value="Leucine Aminopeptidase, subunit E, domain 1"/>
    <property type="match status" value="1"/>
</dbReference>
<dbReference type="InterPro" id="IPR002589">
    <property type="entry name" value="Macro_dom"/>
</dbReference>
<dbReference type="PROSITE" id="PS51154">
    <property type="entry name" value="MACRO"/>
    <property type="match status" value="1"/>
</dbReference>
<feature type="region of interest" description="Disordered" evidence="1">
    <location>
        <begin position="46"/>
        <end position="93"/>
    </location>
</feature>
<dbReference type="SUPFAM" id="SSF52949">
    <property type="entry name" value="Macro domain-like"/>
    <property type="match status" value="1"/>
</dbReference>